<dbReference type="EMBL" id="HBIV01037701">
    <property type="protein sequence ID" value="CAE0675050.1"/>
    <property type="molecule type" value="Transcribed_RNA"/>
</dbReference>
<name>A0A7S3Z888_9EUKA</name>
<dbReference type="Pfam" id="PF12110">
    <property type="entry name" value="Nup96"/>
    <property type="match status" value="1"/>
</dbReference>
<reference evidence="3" key="1">
    <citation type="submission" date="2021-01" db="EMBL/GenBank/DDBJ databases">
        <authorList>
            <person name="Corre E."/>
            <person name="Pelletier E."/>
            <person name="Niang G."/>
            <person name="Scheremetjew M."/>
            <person name="Finn R."/>
            <person name="Kale V."/>
            <person name="Holt S."/>
            <person name="Cochrane G."/>
            <person name="Meng A."/>
            <person name="Brown T."/>
            <person name="Cohen L."/>
        </authorList>
    </citation>
    <scope>NUCLEOTIDE SEQUENCE</scope>
    <source>
        <strain evidence="3">CCCM811</strain>
    </source>
</reference>
<feature type="region of interest" description="Disordered" evidence="1">
    <location>
        <begin position="126"/>
        <end position="149"/>
    </location>
</feature>
<proteinExistence type="predicted"/>
<dbReference type="AlphaFoldDB" id="A0A7S3Z888"/>
<dbReference type="Gene3D" id="1.25.40.690">
    <property type="match status" value="1"/>
</dbReference>
<evidence type="ECO:0000313" key="3">
    <source>
        <dbReference type="EMBL" id="CAE0675050.1"/>
    </source>
</evidence>
<protein>
    <recommendedName>
        <fullName evidence="2">Nuclear pore complex protein NUP96 C-terminal domain-containing protein</fullName>
    </recommendedName>
</protein>
<organism evidence="3">
    <name type="scientific">Lotharella globosa</name>
    <dbReference type="NCBI Taxonomy" id="91324"/>
    <lineage>
        <taxon>Eukaryota</taxon>
        <taxon>Sar</taxon>
        <taxon>Rhizaria</taxon>
        <taxon>Cercozoa</taxon>
        <taxon>Chlorarachniophyceae</taxon>
        <taxon>Lotharella</taxon>
    </lineage>
</organism>
<sequence length="892" mass="102882">MLYDDYPVEEEGFPGETYEPSHQDHLNALKLHHMNALDGSEDEFDEFGGDPMTVAGFPIEDATTDYPRTIPTANSWDPPFETATPKGNDEKFLFPTSIDPEELKYAEDSAGPAKEKLPVELEMEEEAAPEPIPHYWPPPPQKEGDSAYQGQVREAEDLKDPEAKRSYVERHRSLSEKIHRALKWLKAPRRRVDEDFAESHFSMCPSRSFCVGWGPNGQLIIPRATTRMGKGTIFELEVRKVKVNVSEDQQKWDQKLLNCHREHRAKEGKGYSEGLSLCAAYEDKLKDFVHNQDKEVRPHHPWRVQLSVWKLVRHLWLYQDAPRESFRVGALSAWLHDAVDAEVREEIEGVSSIVPASDAEFNQIRAYLTGYKRQEGADFAQRSRNSRLAVLVAQAGRCQADMREQLIKWEEAKNDKHMSKELLRIYQILSGNVSVEAGGKRMSWLRALGLHLWYADSSWPLEGTDMKLVPHAGQMETEQVVSSRKWTKTVSSVIDSYLRHARDGKTKAAPPWPVYDNPLVNVEDLNKPDTVRRAQDVRLSLIQLSTERENFDGGLGRLLLPEKAVRSRLDHSLSWHLHEVLRRPGMNLNSLLAKGKNDNKMAGLDNFGSVDVLITNYVAELEMLGHWKWAVYILMDTSRDPTLRNYLKCHDIVQEILYRHAAEDDGEEFKENPWEMKFGDMGEGDDSKMESWADTRKFLTQYCKVPKRWINDALALRARSEGNSDLALKRYLEVENWPKAHEVLMDDLVPSKFAEGCEGEIRKIFEENTWEFNKAEIADWKYGGRIVKCYFRLPESKFDEGPDSKRESLLQDCLKFMPDIPKLMDGHQGKDRLVQRRFARAKILSELLKIKEYSEQLPTLPCIDELLGYINEHDRIKHLDRLSVRLSHIEER</sequence>
<dbReference type="InterPro" id="IPR021967">
    <property type="entry name" value="Nup98_C"/>
</dbReference>
<feature type="domain" description="Nuclear pore complex protein NUP96 C-terminal" evidence="2">
    <location>
        <begin position="363"/>
        <end position="717"/>
    </location>
</feature>
<evidence type="ECO:0000256" key="1">
    <source>
        <dbReference type="SAM" id="MobiDB-lite"/>
    </source>
</evidence>
<feature type="compositionally biased region" description="Pro residues" evidence="1">
    <location>
        <begin position="130"/>
        <end position="141"/>
    </location>
</feature>
<feature type="region of interest" description="Disordered" evidence="1">
    <location>
        <begin position="40"/>
        <end position="78"/>
    </location>
</feature>
<gene>
    <name evidence="3" type="ORF">LGLO00237_LOCUS26826</name>
</gene>
<evidence type="ECO:0000259" key="2">
    <source>
        <dbReference type="Pfam" id="PF12110"/>
    </source>
</evidence>
<accession>A0A7S3Z888</accession>